<dbReference type="GO" id="GO:0008444">
    <property type="term" value="F:CDP-diacylglycerol-glycerol-3-phosphate 3-phosphatidyltransferase activity"/>
    <property type="evidence" value="ECO:0007669"/>
    <property type="project" value="UniProtKB-UniRule"/>
</dbReference>
<dbReference type="Gene3D" id="1.20.120.1760">
    <property type="match status" value="1"/>
</dbReference>
<comment type="catalytic activity">
    <reaction evidence="14">
        <text>a CDP-1,2-diacyl-sn-glycerol + sn-glycerol 3-phosphate = a 1,2-diacyl-sn-glycero-3-phospho-(1'-sn-glycero-3'-phosphate) + CMP + H(+)</text>
        <dbReference type="Rhea" id="RHEA:12593"/>
        <dbReference type="ChEBI" id="CHEBI:15378"/>
        <dbReference type="ChEBI" id="CHEBI:57597"/>
        <dbReference type="ChEBI" id="CHEBI:58332"/>
        <dbReference type="ChEBI" id="CHEBI:60110"/>
        <dbReference type="ChEBI" id="CHEBI:60377"/>
        <dbReference type="EC" id="2.7.8.5"/>
    </reaction>
</comment>
<dbReference type="AlphaFoldDB" id="A0A934RMS4"/>
<dbReference type="InterPro" id="IPR048254">
    <property type="entry name" value="CDP_ALCOHOL_P_TRANSF_CS"/>
</dbReference>
<dbReference type="PANTHER" id="PTHR14269">
    <property type="entry name" value="CDP-DIACYLGLYCEROL--GLYCEROL-3-PHOSPHATE 3-PHOSPHATIDYLTRANSFERASE-RELATED"/>
    <property type="match status" value="1"/>
</dbReference>
<comment type="subcellular location">
    <subcellularLocation>
        <location evidence="1">Membrane</location>
        <topology evidence="1">Multi-pass membrane protein</topology>
    </subcellularLocation>
</comment>
<dbReference type="NCBIfam" id="TIGR00560">
    <property type="entry name" value="pgsA"/>
    <property type="match status" value="1"/>
</dbReference>
<keyword evidence="10" id="KW-0443">Lipid metabolism</keyword>
<evidence type="ECO:0000256" key="5">
    <source>
        <dbReference type="ARBA" id="ARBA00014944"/>
    </source>
</evidence>
<keyword evidence="19" id="KW-1185">Reference proteome</keyword>
<evidence type="ECO:0000256" key="7">
    <source>
        <dbReference type="ARBA" id="ARBA00022679"/>
    </source>
</evidence>
<dbReference type="InterPro" id="IPR050324">
    <property type="entry name" value="CDP-alcohol_PTase-I"/>
</dbReference>
<proteinExistence type="inferred from homology"/>
<keyword evidence="8 17" id="KW-0812">Transmembrane</keyword>
<evidence type="ECO:0000256" key="14">
    <source>
        <dbReference type="ARBA" id="ARBA00048586"/>
    </source>
</evidence>
<evidence type="ECO:0000256" key="16">
    <source>
        <dbReference type="RuleBase" id="RU003750"/>
    </source>
</evidence>
<evidence type="ECO:0000313" key="18">
    <source>
        <dbReference type="EMBL" id="MBK1834269.1"/>
    </source>
</evidence>
<evidence type="ECO:0000256" key="12">
    <source>
        <dbReference type="ARBA" id="ARBA00023209"/>
    </source>
</evidence>
<comment type="caution">
    <text evidence="18">The sequence shown here is derived from an EMBL/GenBank/DDBJ whole genome shotgun (WGS) entry which is preliminary data.</text>
</comment>
<comment type="similarity">
    <text evidence="3 16">Belongs to the CDP-alcohol phosphatidyltransferase class-I family.</text>
</comment>
<accession>A0A934RMS4</accession>
<gene>
    <name evidence="18" type="primary">pgsA</name>
    <name evidence="18" type="ORF">JIN78_09375</name>
</gene>
<evidence type="ECO:0000256" key="2">
    <source>
        <dbReference type="ARBA" id="ARBA00005042"/>
    </source>
</evidence>
<dbReference type="Proteomes" id="UP000604083">
    <property type="component" value="Unassembled WGS sequence"/>
</dbReference>
<dbReference type="RefSeq" id="WP_200391703.1">
    <property type="nucleotide sequence ID" value="NZ_JAENIO010000020.1"/>
</dbReference>
<sequence length="188" mass="20343">MNLPNAITIARLVLTAVFVIAVSFYTTLGNAIALAAFLLAAFSDFLDGYLARKLNLVTSLGKLLDPLADKILVAAAFVHLTADGLCPVWVTCVIIAREFLVTGLRQIAIEQGTVIPADNLGKWKTTFQLTFCISALIWLLVEDSPGNPFHALTSPDGWLLPLSLYGALALTALSGFNYTWKSRALFRS</sequence>
<protein>
    <recommendedName>
        <fullName evidence="5 15">CDP-diacylglycerol--glycerol-3-phosphate 3-phosphatidyltransferase</fullName>
        <ecNumber evidence="4 15">2.7.8.5</ecNumber>
    </recommendedName>
</protein>
<comment type="pathway">
    <text evidence="2">Phospholipid metabolism; phosphatidylglycerol biosynthesis; phosphatidylglycerol from CDP-diacylglycerol: step 1/2.</text>
</comment>
<evidence type="ECO:0000256" key="1">
    <source>
        <dbReference type="ARBA" id="ARBA00004141"/>
    </source>
</evidence>
<evidence type="ECO:0000256" key="17">
    <source>
        <dbReference type="SAM" id="Phobius"/>
    </source>
</evidence>
<dbReference type="PANTHER" id="PTHR14269:SF62">
    <property type="entry name" value="CDP-DIACYLGLYCEROL--GLYCEROL-3-PHOSPHATE 3-PHOSPHATIDYLTRANSFERASE 1, CHLOROPLASTIC"/>
    <property type="match status" value="1"/>
</dbReference>
<keyword evidence="9 17" id="KW-1133">Transmembrane helix</keyword>
<evidence type="ECO:0000256" key="15">
    <source>
        <dbReference type="NCBIfam" id="TIGR00560"/>
    </source>
</evidence>
<keyword evidence="6" id="KW-0444">Lipid biosynthesis</keyword>
<feature type="transmembrane region" description="Helical" evidence="17">
    <location>
        <begin position="71"/>
        <end position="96"/>
    </location>
</feature>
<evidence type="ECO:0000313" key="19">
    <source>
        <dbReference type="Proteomes" id="UP000604083"/>
    </source>
</evidence>
<feature type="transmembrane region" description="Helical" evidence="17">
    <location>
        <begin position="161"/>
        <end position="180"/>
    </location>
</feature>
<evidence type="ECO:0000256" key="3">
    <source>
        <dbReference type="ARBA" id="ARBA00010441"/>
    </source>
</evidence>
<dbReference type="Pfam" id="PF01066">
    <property type="entry name" value="CDP-OH_P_transf"/>
    <property type="match status" value="1"/>
</dbReference>
<dbReference type="InterPro" id="IPR004570">
    <property type="entry name" value="Phosphatidylglycerol_P_synth"/>
</dbReference>
<evidence type="ECO:0000256" key="13">
    <source>
        <dbReference type="ARBA" id="ARBA00023264"/>
    </source>
</evidence>
<dbReference type="InterPro" id="IPR043130">
    <property type="entry name" value="CDP-OH_PTrfase_TM_dom"/>
</dbReference>
<evidence type="ECO:0000256" key="4">
    <source>
        <dbReference type="ARBA" id="ARBA00013170"/>
    </source>
</evidence>
<keyword evidence="12" id="KW-0594">Phospholipid biosynthesis</keyword>
<organism evidence="18 19">
    <name type="scientific">Roseibacillus ishigakijimensis</name>
    <dbReference type="NCBI Taxonomy" id="454146"/>
    <lineage>
        <taxon>Bacteria</taxon>
        <taxon>Pseudomonadati</taxon>
        <taxon>Verrucomicrobiota</taxon>
        <taxon>Verrucomicrobiia</taxon>
        <taxon>Verrucomicrobiales</taxon>
        <taxon>Verrucomicrobiaceae</taxon>
        <taxon>Roseibacillus</taxon>
    </lineage>
</organism>
<feature type="transmembrane region" description="Helical" evidence="17">
    <location>
        <begin position="125"/>
        <end position="141"/>
    </location>
</feature>
<feature type="transmembrane region" description="Helical" evidence="17">
    <location>
        <begin position="6"/>
        <end position="25"/>
    </location>
</feature>
<evidence type="ECO:0000256" key="10">
    <source>
        <dbReference type="ARBA" id="ARBA00023098"/>
    </source>
</evidence>
<reference evidence="18" key="1">
    <citation type="submission" date="2021-01" db="EMBL/GenBank/DDBJ databases">
        <title>Modified the classification status of verrucomicrobia.</title>
        <authorList>
            <person name="Feng X."/>
        </authorList>
    </citation>
    <scope>NUCLEOTIDE SEQUENCE</scope>
    <source>
        <strain evidence="18">KCTC 12986</strain>
    </source>
</reference>
<keyword evidence="13" id="KW-1208">Phospholipid metabolism</keyword>
<dbReference type="EMBL" id="JAENIO010000020">
    <property type="protein sequence ID" value="MBK1834269.1"/>
    <property type="molecule type" value="Genomic_DNA"/>
</dbReference>
<evidence type="ECO:0000256" key="8">
    <source>
        <dbReference type="ARBA" id="ARBA00022692"/>
    </source>
</evidence>
<evidence type="ECO:0000256" key="9">
    <source>
        <dbReference type="ARBA" id="ARBA00022989"/>
    </source>
</evidence>
<dbReference type="PIRSF" id="PIRSF000847">
    <property type="entry name" value="Phos_ph_gly_syn"/>
    <property type="match status" value="1"/>
</dbReference>
<evidence type="ECO:0000256" key="6">
    <source>
        <dbReference type="ARBA" id="ARBA00022516"/>
    </source>
</evidence>
<dbReference type="EC" id="2.7.8.5" evidence="4 15"/>
<keyword evidence="11 17" id="KW-0472">Membrane</keyword>
<dbReference type="GO" id="GO:0046474">
    <property type="term" value="P:glycerophospholipid biosynthetic process"/>
    <property type="evidence" value="ECO:0007669"/>
    <property type="project" value="TreeGrafter"/>
</dbReference>
<evidence type="ECO:0000256" key="11">
    <source>
        <dbReference type="ARBA" id="ARBA00023136"/>
    </source>
</evidence>
<dbReference type="PROSITE" id="PS00379">
    <property type="entry name" value="CDP_ALCOHOL_P_TRANSF"/>
    <property type="match status" value="1"/>
</dbReference>
<name>A0A934RMS4_9BACT</name>
<dbReference type="GO" id="GO:0016020">
    <property type="term" value="C:membrane"/>
    <property type="evidence" value="ECO:0007669"/>
    <property type="project" value="UniProtKB-SubCell"/>
</dbReference>
<keyword evidence="7 16" id="KW-0808">Transferase</keyword>
<dbReference type="InterPro" id="IPR000462">
    <property type="entry name" value="CDP-OH_P_trans"/>
</dbReference>